<organism evidence="2 3">
    <name type="scientific">Zingiber officinale</name>
    <name type="common">Ginger</name>
    <name type="synonym">Amomum zingiber</name>
    <dbReference type="NCBI Taxonomy" id="94328"/>
    <lineage>
        <taxon>Eukaryota</taxon>
        <taxon>Viridiplantae</taxon>
        <taxon>Streptophyta</taxon>
        <taxon>Embryophyta</taxon>
        <taxon>Tracheophyta</taxon>
        <taxon>Spermatophyta</taxon>
        <taxon>Magnoliopsida</taxon>
        <taxon>Liliopsida</taxon>
        <taxon>Zingiberales</taxon>
        <taxon>Zingiberaceae</taxon>
        <taxon>Zingiber</taxon>
    </lineage>
</organism>
<accession>A0A8J5F9C8</accession>
<dbReference type="AlphaFoldDB" id="A0A8J5F9C8"/>
<gene>
    <name evidence="2" type="ORF">ZIOFF_057846</name>
</gene>
<evidence type="ECO:0000256" key="1">
    <source>
        <dbReference type="SAM" id="MobiDB-lite"/>
    </source>
</evidence>
<evidence type="ECO:0000313" key="3">
    <source>
        <dbReference type="Proteomes" id="UP000734854"/>
    </source>
</evidence>
<protein>
    <submittedName>
        <fullName evidence="2">Uncharacterized protein</fullName>
    </submittedName>
</protein>
<dbReference type="PANTHER" id="PTHR34956">
    <property type="entry name" value="OS05G0397300 PROTEIN"/>
    <property type="match status" value="1"/>
</dbReference>
<dbReference type="Proteomes" id="UP000734854">
    <property type="component" value="Unassembled WGS sequence"/>
</dbReference>
<proteinExistence type="predicted"/>
<feature type="region of interest" description="Disordered" evidence="1">
    <location>
        <begin position="81"/>
        <end position="109"/>
    </location>
</feature>
<comment type="caution">
    <text evidence="2">The sequence shown here is derived from an EMBL/GenBank/DDBJ whole genome shotgun (WGS) entry which is preliminary data.</text>
</comment>
<dbReference type="EMBL" id="JACMSC010000016">
    <property type="protein sequence ID" value="KAG6481250.1"/>
    <property type="molecule type" value="Genomic_DNA"/>
</dbReference>
<dbReference type="OrthoDB" id="1081388at2759"/>
<sequence>MELLPLADPSEMEAEEDVFFADLSRQLALLVMDDEEQLPVHMQCPPLPLREVPYMPQILMPPSSHGYDQVAYRREMSKGTGVFIPRSTSAPRRKNRSRNKCSPVEHYNFPRQPLQKSATTISHVSNGAYCSHSSVLIKRHVEQP</sequence>
<evidence type="ECO:0000313" key="2">
    <source>
        <dbReference type="EMBL" id="KAG6481250.1"/>
    </source>
</evidence>
<keyword evidence="3" id="KW-1185">Reference proteome</keyword>
<name>A0A8J5F9C8_ZINOF</name>
<dbReference type="PANTHER" id="PTHR34956:SF2">
    <property type="entry name" value="OS05G0397300 PROTEIN"/>
    <property type="match status" value="1"/>
</dbReference>
<reference evidence="2 3" key="1">
    <citation type="submission" date="2020-08" db="EMBL/GenBank/DDBJ databases">
        <title>Plant Genome Project.</title>
        <authorList>
            <person name="Zhang R.-G."/>
        </authorList>
    </citation>
    <scope>NUCLEOTIDE SEQUENCE [LARGE SCALE GENOMIC DNA]</scope>
    <source>
        <tissue evidence="2">Rhizome</tissue>
    </source>
</reference>